<organism evidence="2 3">
    <name type="scientific">Pseudomonas lundensis</name>
    <dbReference type="NCBI Taxonomy" id="86185"/>
    <lineage>
        <taxon>Bacteria</taxon>
        <taxon>Pseudomonadati</taxon>
        <taxon>Pseudomonadota</taxon>
        <taxon>Gammaproteobacteria</taxon>
        <taxon>Pseudomonadales</taxon>
        <taxon>Pseudomonadaceae</taxon>
        <taxon>Pseudomonas</taxon>
    </lineage>
</organism>
<evidence type="ECO:0000256" key="1">
    <source>
        <dbReference type="ARBA" id="ARBA00022679"/>
    </source>
</evidence>
<dbReference type="RefSeq" id="WP_094994133.1">
    <property type="nucleotide sequence ID" value="NZ_NQKI01000023.1"/>
</dbReference>
<evidence type="ECO:0000313" key="3">
    <source>
        <dbReference type="Proteomes" id="UP000215788"/>
    </source>
</evidence>
<dbReference type="InterPro" id="IPR003673">
    <property type="entry name" value="CoA-Trfase_fam_III"/>
</dbReference>
<dbReference type="InterPro" id="IPR044855">
    <property type="entry name" value="CoA-Trfase_III_dom3_sf"/>
</dbReference>
<dbReference type="Proteomes" id="UP000215788">
    <property type="component" value="Unassembled WGS sequence"/>
</dbReference>
<dbReference type="PANTHER" id="PTHR48207:SF3">
    <property type="entry name" value="SUCCINATE--HYDROXYMETHYLGLUTARATE COA-TRANSFERASE"/>
    <property type="match status" value="1"/>
</dbReference>
<gene>
    <name evidence="2" type="ORF">CJF39_15050</name>
</gene>
<comment type="caution">
    <text evidence="2">The sequence shown here is derived from an EMBL/GenBank/DDBJ whole genome shotgun (WGS) entry which is preliminary data.</text>
</comment>
<dbReference type="AlphaFoldDB" id="A0A266N8G0"/>
<dbReference type="SUPFAM" id="SSF89796">
    <property type="entry name" value="CoA-transferase family III (CaiB/BaiF)"/>
    <property type="match status" value="1"/>
</dbReference>
<dbReference type="InterPro" id="IPR023606">
    <property type="entry name" value="CoA-Trfase_III_dom_1_sf"/>
</dbReference>
<dbReference type="Gene3D" id="3.30.1540.10">
    <property type="entry name" value="formyl-coa transferase, domain 3"/>
    <property type="match status" value="1"/>
</dbReference>
<protein>
    <submittedName>
        <fullName evidence="2">CoA transferase</fullName>
    </submittedName>
</protein>
<dbReference type="GO" id="GO:0008410">
    <property type="term" value="F:CoA-transferase activity"/>
    <property type="evidence" value="ECO:0007669"/>
    <property type="project" value="TreeGrafter"/>
</dbReference>
<dbReference type="InterPro" id="IPR050483">
    <property type="entry name" value="CoA-transferase_III_domain"/>
</dbReference>
<dbReference type="PANTHER" id="PTHR48207">
    <property type="entry name" value="SUCCINATE--HYDROXYMETHYLGLUTARATE COA-TRANSFERASE"/>
    <property type="match status" value="1"/>
</dbReference>
<dbReference type="Pfam" id="PF02515">
    <property type="entry name" value="CoA_transf_3"/>
    <property type="match status" value="1"/>
</dbReference>
<keyword evidence="1 2" id="KW-0808">Transferase</keyword>
<dbReference type="Gene3D" id="3.40.50.10540">
    <property type="entry name" value="Crotonobetainyl-coa:carnitine coa-transferase, domain 1"/>
    <property type="match status" value="1"/>
</dbReference>
<sequence>MGALSHLRVLDLSRVLAGPWAGQILADLGAEVIKVERPGNGDDTRAWGPPFLKDAYGESTGEAAYYLSANRNKQSVTIDFTKPEGQRLVRELAAKSDILIENFKVGGLQAYGLDYASLKDVNPDLIYCSITGFGQTGPYAKRAGYDFMIQGLGGLMSLTGRPEGEEGAGPVKVGVALTDILTGLYSTVAILAALAHRQHDGGGQHIDMALLDVQVACLANQAMNYLTTGVSPKRLGNAHPNIVPYQDFPTADGDFILTVGNDGQFRKFAQVAGYAEWADDPRFATNAARVANRLVLVPLIRQATVFRTTAQWVSELEAVGVPCGPINDLAQVFEDPQVQARHLAIELPHVLAGLVPQVASPIRLSATPVEYRNAPPLLGEHTQEVLQRVLGMTSGVLEGLRKSGVV</sequence>
<reference evidence="2 3" key="1">
    <citation type="submission" date="2017-08" db="EMBL/GenBank/DDBJ databases">
        <title>Genomic and metabolic characterisation of spoilage-associated Pseudomonas species.</title>
        <authorList>
            <person name="Stanborough T."/>
            <person name="Fegan N."/>
            <person name="Powell S.M."/>
            <person name="Singh T."/>
            <person name="Tamplin M.L."/>
            <person name="Chandry P.S."/>
        </authorList>
    </citation>
    <scope>NUCLEOTIDE SEQUENCE [LARGE SCALE GENOMIC DNA]</scope>
    <source>
        <strain evidence="2 3">L1802</strain>
    </source>
</reference>
<dbReference type="EMBL" id="NQKI01000023">
    <property type="protein sequence ID" value="OZY58723.1"/>
    <property type="molecule type" value="Genomic_DNA"/>
</dbReference>
<name>A0A266N8G0_9PSED</name>
<dbReference type="OrthoDB" id="9058532at2"/>
<evidence type="ECO:0000313" key="2">
    <source>
        <dbReference type="EMBL" id="OZY58723.1"/>
    </source>
</evidence>
<accession>A0A266N8G0</accession>
<proteinExistence type="predicted"/>